<keyword evidence="3 5" id="KW-1133">Transmembrane helix</keyword>
<dbReference type="Gene3D" id="1.20.1560.10">
    <property type="entry name" value="ABC transporter type 1, transmembrane domain"/>
    <property type="match status" value="1"/>
</dbReference>
<evidence type="ECO:0000313" key="7">
    <source>
        <dbReference type="EMBL" id="GAA0913890.1"/>
    </source>
</evidence>
<keyword evidence="8" id="KW-1185">Reference proteome</keyword>
<feature type="transmembrane region" description="Helical" evidence="5">
    <location>
        <begin position="65"/>
        <end position="85"/>
    </location>
</feature>
<feature type="transmembrane region" description="Helical" evidence="5">
    <location>
        <begin position="151"/>
        <end position="181"/>
    </location>
</feature>
<evidence type="ECO:0000256" key="1">
    <source>
        <dbReference type="ARBA" id="ARBA00004651"/>
    </source>
</evidence>
<feature type="transmembrane region" description="Helical" evidence="5">
    <location>
        <begin position="252"/>
        <end position="275"/>
    </location>
</feature>
<dbReference type="InterPro" id="IPR039421">
    <property type="entry name" value="Type_1_exporter"/>
</dbReference>
<comment type="subcellular location">
    <subcellularLocation>
        <location evidence="1">Cell membrane</location>
        <topology evidence="1">Multi-pass membrane protein</topology>
    </subcellularLocation>
</comment>
<dbReference type="EMBL" id="BAAAHQ010000001">
    <property type="protein sequence ID" value="GAA0913890.1"/>
    <property type="molecule type" value="Genomic_DNA"/>
</dbReference>
<dbReference type="InterPro" id="IPR036640">
    <property type="entry name" value="ABC1_TM_sf"/>
</dbReference>
<evidence type="ECO:0000256" key="3">
    <source>
        <dbReference type="ARBA" id="ARBA00022989"/>
    </source>
</evidence>
<evidence type="ECO:0000256" key="2">
    <source>
        <dbReference type="ARBA" id="ARBA00022692"/>
    </source>
</evidence>
<dbReference type="Proteomes" id="UP001501578">
    <property type="component" value="Unassembled WGS sequence"/>
</dbReference>
<dbReference type="InterPro" id="IPR011527">
    <property type="entry name" value="ABC1_TM_dom"/>
</dbReference>
<dbReference type="Gene3D" id="3.40.50.300">
    <property type="entry name" value="P-loop containing nucleotide triphosphate hydrolases"/>
    <property type="match status" value="1"/>
</dbReference>
<name>A0ABN1NQ69_9ACTN</name>
<dbReference type="PANTHER" id="PTHR24221:SF646">
    <property type="entry name" value="HAEMOLYSIN SECRETION ATP-BINDING PROTEIN"/>
    <property type="match status" value="1"/>
</dbReference>
<organism evidence="7 8">
    <name type="scientific">Nonomuraea longicatena</name>
    <dbReference type="NCBI Taxonomy" id="83682"/>
    <lineage>
        <taxon>Bacteria</taxon>
        <taxon>Bacillati</taxon>
        <taxon>Actinomycetota</taxon>
        <taxon>Actinomycetes</taxon>
        <taxon>Streptosporangiales</taxon>
        <taxon>Streptosporangiaceae</taxon>
        <taxon>Nonomuraea</taxon>
    </lineage>
</organism>
<feature type="transmembrane region" description="Helical" evidence="5">
    <location>
        <begin position="287"/>
        <end position="310"/>
    </location>
</feature>
<dbReference type="InterPro" id="IPR027417">
    <property type="entry name" value="P-loop_NTPase"/>
</dbReference>
<dbReference type="SUPFAM" id="SSF90123">
    <property type="entry name" value="ABC transporter transmembrane region"/>
    <property type="match status" value="1"/>
</dbReference>
<keyword evidence="4 5" id="KW-0472">Membrane</keyword>
<sequence length="435" mass="46615">MTESVDKIRLRYLAGLLLLCWRAGPALTAGQLVTTVVGGLLPMGTVWATKLLIDALTAGRTEHVLGPATALVGLGVAVGALPHLVSYLRSECDRRLDLMLQDRLYTQVNRFQGLSRFENPVFLDELRMAAQATGGSMGPVTSGLFDLGRNVITVIGLLSALAALSLPLAALVAVAAVPVLLARLSLEKRRIEMITRQSTTARREIFYASLITDVDAAKEVRLFGLGDFLKGRVLGELRTQQSGERRLDRREALVQAALAALSAGVGGAGLLWAAYSALSGSLTVGDVTAMVAAVAGTQAALIATVEYAAYAGHALMLFAHHERVMALTDDLSPPKEGAALPALRRGIELRDVWFRYDDGHPWMLRGVDLTIPHGTSLALVGLNGAGKSTLIKLLCRFYDPSRGAILWDGVDIRDVPPAELRARMGVLFQDFMNST</sequence>
<evidence type="ECO:0000313" key="8">
    <source>
        <dbReference type="Proteomes" id="UP001501578"/>
    </source>
</evidence>
<evidence type="ECO:0000256" key="4">
    <source>
        <dbReference type="ARBA" id="ARBA00023136"/>
    </source>
</evidence>
<dbReference type="Pfam" id="PF00005">
    <property type="entry name" value="ABC_tran"/>
    <property type="match status" value="1"/>
</dbReference>
<evidence type="ECO:0000256" key="5">
    <source>
        <dbReference type="SAM" id="Phobius"/>
    </source>
</evidence>
<protein>
    <recommendedName>
        <fullName evidence="6">ABC transmembrane type-1 domain-containing protein</fullName>
    </recommendedName>
</protein>
<evidence type="ECO:0000259" key="6">
    <source>
        <dbReference type="PROSITE" id="PS50929"/>
    </source>
</evidence>
<keyword evidence="2 5" id="KW-0812">Transmembrane</keyword>
<dbReference type="PANTHER" id="PTHR24221">
    <property type="entry name" value="ATP-BINDING CASSETTE SUB-FAMILY B"/>
    <property type="match status" value="1"/>
</dbReference>
<dbReference type="InterPro" id="IPR003439">
    <property type="entry name" value="ABC_transporter-like_ATP-bd"/>
</dbReference>
<dbReference type="PROSITE" id="PS50929">
    <property type="entry name" value="ABC_TM1F"/>
    <property type="match status" value="1"/>
</dbReference>
<dbReference type="Pfam" id="PF00664">
    <property type="entry name" value="ABC_membrane"/>
    <property type="match status" value="1"/>
</dbReference>
<proteinExistence type="predicted"/>
<reference evidence="7 8" key="1">
    <citation type="journal article" date="2019" name="Int. J. Syst. Evol. Microbiol.">
        <title>The Global Catalogue of Microorganisms (GCM) 10K type strain sequencing project: providing services to taxonomists for standard genome sequencing and annotation.</title>
        <authorList>
            <consortium name="The Broad Institute Genomics Platform"/>
            <consortium name="The Broad Institute Genome Sequencing Center for Infectious Disease"/>
            <person name="Wu L."/>
            <person name="Ma J."/>
        </authorList>
    </citation>
    <scope>NUCLEOTIDE SEQUENCE [LARGE SCALE GENOMIC DNA]</scope>
    <source>
        <strain evidence="7 8">JCM 11136</strain>
    </source>
</reference>
<comment type="caution">
    <text evidence="7">The sequence shown here is derived from an EMBL/GenBank/DDBJ whole genome shotgun (WGS) entry which is preliminary data.</text>
</comment>
<dbReference type="SUPFAM" id="SSF52540">
    <property type="entry name" value="P-loop containing nucleoside triphosphate hydrolases"/>
    <property type="match status" value="1"/>
</dbReference>
<accession>A0ABN1NQ69</accession>
<feature type="domain" description="ABC transmembrane type-1" evidence="6">
    <location>
        <begin position="32"/>
        <end position="301"/>
    </location>
</feature>
<gene>
    <name evidence="7" type="ORF">GCM10009560_06640</name>
</gene>